<dbReference type="GO" id="GO:0006749">
    <property type="term" value="P:glutathione metabolic process"/>
    <property type="evidence" value="ECO:0007669"/>
    <property type="project" value="TreeGrafter"/>
</dbReference>
<dbReference type="GO" id="GO:0050660">
    <property type="term" value="F:flavin adenine dinucleotide binding"/>
    <property type="evidence" value="ECO:0007669"/>
    <property type="project" value="InterPro"/>
</dbReference>
<feature type="domain" description="Pyridine nucleotide-disulphide oxidoreductase N-terminal" evidence="6">
    <location>
        <begin position="20"/>
        <end position="58"/>
    </location>
</feature>
<sequence length="64" mass="6968">MYIAGITTDDLFWLPQSPGKTLVVGASYVALETAGLLVDLGIPVDLLIRSRPLKKFDQVGYLAF</sequence>
<dbReference type="InterPro" id="IPR046952">
    <property type="entry name" value="GSHR/TRXR-like"/>
</dbReference>
<keyword evidence="8" id="KW-1185">Reference proteome</keyword>
<dbReference type="AlphaFoldDB" id="A0A3P7J8P8"/>
<protein>
    <recommendedName>
        <fullName evidence="6">Pyridine nucleotide-disulphide oxidoreductase N-terminal domain-containing protein</fullName>
    </recommendedName>
</protein>
<proteinExistence type="inferred from homology"/>
<dbReference type="SUPFAM" id="SSF51905">
    <property type="entry name" value="FAD/NAD(P)-binding domain"/>
    <property type="match status" value="1"/>
</dbReference>
<dbReference type="EMBL" id="UYYB01114404">
    <property type="protein sequence ID" value="VDM81761.1"/>
    <property type="molecule type" value="Genomic_DNA"/>
</dbReference>
<dbReference type="GO" id="GO:0034599">
    <property type="term" value="P:cellular response to oxidative stress"/>
    <property type="evidence" value="ECO:0007669"/>
    <property type="project" value="TreeGrafter"/>
</dbReference>
<dbReference type="InterPro" id="IPR036188">
    <property type="entry name" value="FAD/NAD-bd_sf"/>
</dbReference>
<dbReference type="GO" id="GO:0045454">
    <property type="term" value="P:cell redox homeostasis"/>
    <property type="evidence" value="ECO:0007669"/>
    <property type="project" value="InterPro"/>
</dbReference>
<keyword evidence="4" id="KW-1015">Disulfide bond</keyword>
<dbReference type="Pfam" id="PF00070">
    <property type="entry name" value="Pyr_redox"/>
    <property type="match status" value="1"/>
</dbReference>
<keyword evidence="5" id="KW-0676">Redox-active center</keyword>
<dbReference type="InterPro" id="IPR039648">
    <property type="entry name" value="DHPH_N"/>
</dbReference>
<evidence type="ECO:0000313" key="7">
    <source>
        <dbReference type="EMBL" id="VDM81761.1"/>
    </source>
</evidence>
<dbReference type="GO" id="GO:0005829">
    <property type="term" value="C:cytosol"/>
    <property type="evidence" value="ECO:0007669"/>
    <property type="project" value="TreeGrafter"/>
</dbReference>
<dbReference type="PANTHER" id="PTHR42737">
    <property type="entry name" value="GLUTATHIONE REDUCTASE"/>
    <property type="match status" value="1"/>
</dbReference>
<comment type="similarity">
    <text evidence="2">Belongs to the class-I pyridine nucleotide-disulfide oxidoreductase family.</text>
</comment>
<accession>A0A3P7J8P8</accession>
<organism evidence="7 8">
    <name type="scientific">Strongylus vulgaris</name>
    <name type="common">Blood worm</name>
    <dbReference type="NCBI Taxonomy" id="40348"/>
    <lineage>
        <taxon>Eukaryota</taxon>
        <taxon>Metazoa</taxon>
        <taxon>Ecdysozoa</taxon>
        <taxon>Nematoda</taxon>
        <taxon>Chromadorea</taxon>
        <taxon>Rhabditida</taxon>
        <taxon>Rhabditina</taxon>
        <taxon>Rhabditomorpha</taxon>
        <taxon>Strongyloidea</taxon>
        <taxon>Strongylidae</taxon>
        <taxon>Strongylus</taxon>
    </lineage>
</organism>
<dbReference type="PANTHER" id="PTHR42737:SF7">
    <property type="entry name" value="THIOREDOXIN-DISULFIDE REDUCTASE"/>
    <property type="match status" value="1"/>
</dbReference>
<comment type="cofactor">
    <cofactor evidence="1">
        <name>FAD</name>
        <dbReference type="ChEBI" id="CHEBI:57692"/>
    </cofactor>
</comment>
<evidence type="ECO:0000256" key="3">
    <source>
        <dbReference type="ARBA" id="ARBA00023002"/>
    </source>
</evidence>
<dbReference type="GO" id="GO:0005739">
    <property type="term" value="C:mitochondrion"/>
    <property type="evidence" value="ECO:0007669"/>
    <property type="project" value="TreeGrafter"/>
</dbReference>
<evidence type="ECO:0000256" key="4">
    <source>
        <dbReference type="ARBA" id="ARBA00023157"/>
    </source>
</evidence>
<reference evidence="7 8" key="1">
    <citation type="submission" date="2018-11" db="EMBL/GenBank/DDBJ databases">
        <authorList>
            <consortium name="Pathogen Informatics"/>
        </authorList>
    </citation>
    <scope>NUCLEOTIDE SEQUENCE [LARGE SCALE GENOMIC DNA]</scope>
</reference>
<evidence type="ECO:0000256" key="5">
    <source>
        <dbReference type="ARBA" id="ARBA00023284"/>
    </source>
</evidence>
<evidence type="ECO:0000256" key="1">
    <source>
        <dbReference type="ARBA" id="ARBA00001974"/>
    </source>
</evidence>
<gene>
    <name evidence="7" type="ORF">SVUK_LOCUS16759</name>
</gene>
<evidence type="ECO:0000256" key="2">
    <source>
        <dbReference type="ARBA" id="ARBA00007532"/>
    </source>
</evidence>
<dbReference type="Proteomes" id="UP000270094">
    <property type="component" value="Unassembled WGS sequence"/>
</dbReference>
<dbReference type="GO" id="GO:0004362">
    <property type="term" value="F:glutathione-disulfide reductase (NADPH) activity"/>
    <property type="evidence" value="ECO:0007669"/>
    <property type="project" value="TreeGrafter"/>
</dbReference>
<dbReference type="Gene3D" id="3.50.50.60">
    <property type="entry name" value="FAD/NAD(P)-binding domain"/>
    <property type="match status" value="1"/>
</dbReference>
<name>A0A3P7J8P8_STRVU</name>
<keyword evidence="3" id="KW-0560">Oxidoreductase</keyword>
<dbReference type="OrthoDB" id="5956163at2759"/>
<evidence type="ECO:0000313" key="8">
    <source>
        <dbReference type="Proteomes" id="UP000270094"/>
    </source>
</evidence>
<evidence type="ECO:0000259" key="6">
    <source>
        <dbReference type="Pfam" id="PF00070"/>
    </source>
</evidence>